<name>A0A803QTI9_CANSA</name>
<accession>A0A803QTI9</accession>
<dbReference type="EMBL" id="UZAU01000023">
    <property type="status" value="NOT_ANNOTATED_CDS"/>
    <property type="molecule type" value="Genomic_DNA"/>
</dbReference>
<keyword evidence="2" id="KW-1185">Reference proteome</keyword>
<dbReference type="EnsemblPlants" id="novel_model_1211_5bd9a17a.4.5bd9b135">
    <property type="protein sequence ID" value="cds.novel_model_1211_5bd9a17a.4.5bd9b135"/>
    <property type="gene ID" value="novel_gene_676_5bd9a17a"/>
</dbReference>
<reference evidence="1" key="1">
    <citation type="submission" date="2018-11" db="EMBL/GenBank/DDBJ databases">
        <authorList>
            <person name="Grassa J C."/>
        </authorList>
    </citation>
    <scope>NUCLEOTIDE SEQUENCE [LARGE SCALE GENOMIC DNA]</scope>
</reference>
<dbReference type="Gramene" id="novel_model_1211_5bd9a17a.4.5bd9b135">
    <property type="protein sequence ID" value="cds.novel_model_1211_5bd9a17a.4.5bd9b135"/>
    <property type="gene ID" value="novel_gene_676_5bd9a17a"/>
</dbReference>
<protein>
    <submittedName>
        <fullName evidence="1">Uncharacterized protein</fullName>
    </submittedName>
</protein>
<reference evidence="1" key="2">
    <citation type="submission" date="2021-03" db="UniProtKB">
        <authorList>
            <consortium name="EnsemblPlants"/>
        </authorList>
    </citation>
    <scope>IDENTIFICATION</scope>
</reference>
<evidence type="ECO:0000313" key="1">
    <source>
        <dbReference type="EnsemblPlants" id="cds.novel_model_1211_5bd9a17a.4.5bd9b135"/>
    </source>
</evidence>
<dbReference type="Proteomes" id="UP000596661">
    <property type="component" value="Chromosome 1"/>
</dbReference>
<proteinExistence type="predicted"/>
<evidence type="ECO:0000313" key="2">
    <source>
        <dbReference type="Proteomes" id="UP000596661"/>
    </source>
</evidence>
<dbReference type="AlphaFoldDB" id="A0A803QTI9"/>
<sequence>MAFTALILETLQYFNDDGSRLKISPTVDGLVSQRPMSTFFRFGNLESGFLICCKIIQYRL</sequence>
<organism evidence="1 2">
    <name type="scientific">Cannabis sativa</name>
    <name type="common">Hemp</name>
    <name type="synonym">Marijuana</name>
    <dbReference type="NCBI Taxonomy" id="3483"/>
    <lineage>
        <taxon>Eukaryota</taxon>
        <taxon>Viridiplantae</taxon>
        <taxon>Streptophyta</taxon>
        <taxon>Embryophyta</taxon>
        <taxon>Tracheophyta</taxon>
        <taxon>Spermatophyta</taxon>
        <taxon>Magnoliopsida</taxon>
        <taxon>eudicotyledons</taxon>
        <taxon>Gunneridae</taxon>
        <taxon>Pentapetalae</taxon>
        <taxon>rosids</taxon>
        <taxon>fabids</taxon>
        <taxon>Rosales</taxon>
        <taxon>Cannabaceae</taxon>
        <taxon>Cannabis</taxon>
    </lineage>
</organism>